<evidence type="ECO:0008006" key="3">
    <source>
        <dbReference type="Google" id="ProtNLM"/>
    </source>
</evidence>
<evidence type="ECO:0000313" key="1">
    <source>
        <dbReference type="EMBL" id="KAG2556603.1"/>
    </source>
</evidence>
<dbReference type="PANTHER" id="PTHR47074:SF73">
    <property type="entry name" value="OS04G0448401 PROTEIN"/>
    <property type="match status" value="1"/>
</dbReference>
<dbReference type="EMBL" id="CM029052">
    <property type="protein sequence ID" value="KAG2556603.1"/>
    <property type="molecule type" value="Genomic_DNA"/>
</dbReference>
<comment type="caution">
    <text evidence="1">The sequence shown here is derived from an EMBL/GenBank/DDBJ whole genome shotgun (WGS) entry which is preliminary data.</text>
</comment>
<protein>
    <recommendedName>
        <fullName evidence="3">RNase H type-1 domain-containing protein</fullName>
    </recommendedName>
</protein>
<dbReference type="InterPro" id="IPR052929">
    <property type="entry name" value="RNase_H-like_EbsB-rel"/>
</dbReference>
<dbReference type="Proteomes" id="UP000823388">
    <property type="component" value="Chromosome 8N"/>
</dbReference>
<gene>
    <name evidence="1" type="ORF">PVAP13_8NG195901</name>
</gene>
<proteinExistence type="predicted"/>
<organism evidence="1 2">
    <name type="scientific">Panicum virgatum</name>
    <name type="common">Blackwell switchgrass</name>
    <dbReference type="NCBI Taxonomy" id="38727"/>
    <lineage>
        <taxon>Eukaryota</taxon>
        <taxon>Viridiplantae</taxon>
        <taxon>Streptophyta</taxon>
        <taxon>Embryophyta</taxon>
        <taxon>Tracheophyta</taxon>
        <taxon>Spermatophyta</taxon>
        <taxon>Magnoliopsida</taxon>
        <taxon>Liliopsida</taxon>
        <taxon>Poales</taxon>
        <taxon>Poaceae</taxon>
        <taxon>PACMAD clade</taxon>
        <taxon>Panicoideae</taxon>
        <taxon>Panicodae</taxon>
        <taxon>Paniceae</taxon>
        <taxon>Panicinae</taxon>
        <taxon>Panicum</taxon>
        <taxon>Panicum sect. Hiantes</taxon>
    </lineage>
</organism>
<evidence type="ECO:0000313" key="2">
    <source>
        <dbReference type="Proteomes" id="UP000823388"/>
    </source>
</evidence>
<accession>A0A8T0P496</accession>
<keyword evidence="2" id="KW-1185">Reference proteome</keyword>
<dbReference type="AlphaFoldDB" id="A0A8T0P496"/>
<reference evidence="1" key="1">
    <citation type="submission" date="2020-05" db="EMBL/GenBank/DDBJ databases">
        <title>WGS assembly of Panicum virgatum.</title>
        <authorList>
            <person name="Lovell J.T."/>
            <person name="Jenkins J."/>
            <person name="Shu S."/>
            <person name="Juenger T.E."/>
            <person name="Schmutz J."/>
        </authorList>
    </citation>
    <scope>NUCLEOTIDE SEQUENCE</scope>
    <source>
        <strain evidence="1">AP13</strain>
    </source>
</reference>
<sequence>MCTNIPEEDGIRILITCWAIWHARRKAIHEGKFQSPLATMGAINRLINELQISNELKGWNSSKRDIGKRTHTWIPPPEPSLHKLNVDAAVSTKGSIGAVAAVCRNDQSVFVAASATACRLADTETLEAMVCVEALALAEDWDSTDPRENKII</sequence>
<dbReference type="PANTHER" id="PTHR47074">
    <property type="entry name" value="BNAC02G40300D PROTEIN"/>
    <property type="match status" value="1"/>
</dbReference>
<name>A0A8T0P496_PANVG</name>